<dbReference type="AlphaFoldDB" id="G5CIZ0"/>
<gene>
    <name evidence="12" type="primary">orfL19</name>
</gene>
<keyword evidence="12" id="KW-0614">Plasmid</keyword>
<evidence type="ECO:0000256" key="5">
    <source>
        <dbReference type="ARBA" id="ARBA00022989"/>
    </source>
</evidence>
<evidence type="ECO:0000256" key="6">
    <source>
        <dbReference type="ARBA" id="ARBA00023002"/>
    </source>
</evidence>
<keyword evidence="5 10" id="KW-1133">Transmembrane helix</keyword>
<keyword evidence="4" id="KW-0874">Quinone</keyword>
<evidence type="ECO:0000256" key="9">
    <source>
        <dbReference type="ARBA" id="ARBA00023284"/>
    </source>
</evidence>
<dbReference type="InterPro" id="IPR038354">
    <property type="entry name" value="VKOR_sf"/>
</dbReference>
<evidence type="ECO:0000256" key="7">
    <source>
        <dbReference type="ARBA" id="ARBA00023136"/>
    </source>
</evidence>
<feature type="transmembrane region" description="Helical" evidence="10">
    <location>
        <begin position="99"/>
        <end position="115"/>
    </location>
</feature>
<evidence type="ECO:0000256" key="3">
    <source>
        <dbReference type="ARBA" id="ARBA00022692"/>
    </source>
</evidence>
<evidence type="ECO:0000256" key="4">
    <source>
        <dbReference type="ARBA" id="ARBA00022719"/>
    </source>
</evidence>
<protein>
    <recommendedName>
        <fullName evidence="11">Vitamin K epoxide reductase domain-containing protein</fullName>
    </recommendedName>
</protein>
<evidence type="ECO:0000256" key="1">
    <source>
        <dbReference type="ARBA" id="ARBA00004141"/>
    </source>
</evidence>
<dbReference type="GO" id="GO:0016020">
    <property type="term" value="C:membrane"/>
    <property type="evidence" value="ECO:0007669"/>
    <property type="project" value="UniProtKB-SubCell"/>
</dbReference>
<feature type="transmembrane region" description="Helical" evidence="10">
    <location>
        <begin position="268"/>
        <end position="294"/>
    </location>
</feature>
<sequence length="300" mass="30993">MLQSKRDSQVQIEGPEGGPPHRTLFRIALLVVGLLGSYLTFVHFTHQSVACPETGLIDCTAVLTGPGSVIFGVPLAAGGVIWAAIGWKSLHGAPWIRRITWRILGIAGLGWAWLHEWMDGYVCLWCTAVQLAILVALGASLAWRDVGVRMQQGLHSLGASAPWVALGAGIVSAGSFVGYQVWLGTDTWGVVISIAVLWGLASAWMTALIVSRTGRRWPATLGAVGGTVPATLLSGLGATACASGVCATGVSTAATVSSLGISGVLSGLFGAFAPLALQGLCAGGVLIAAGFWTWRRGSLP</sequence>
<keyword evidence="9" id="KW-0676">Redox-active center</keyword>
<keyword evidence="6" id="KW-0560">Oxidoreductase</keyword>
<keyword evidence="3 10" id="KW-0812">Transmembrane</keyword>
<dbReference type="Gene3D" id="1.20.1440.130">
    <property type="entry name" value="VKOR domain"/>
    <property type="match status" value="1"/>
</dbReference>
<geneLocation type="plasmid" evidence="12">
    <name>pL15</name>
</geneLocation>
<feature type="transmembrane region" description="Helical" evidence="10">
    <location>
        <begin position="65"/>
        <end position="87"/>
    </location>
</feature>
<dbReference type="EMBL" id="JN119829">
    <property type="protein sequence ID" value="AEP14267.1"/>
    <property type="molecule type" value="Genomic_DNA"/>
</dbReference>
<dbReference type="GO" id="GO:0016491">
    <property type="term" value="F:oxidoreductase activity"/>
    <property type="evidence" value="ECO:0007669"/>
    <property type="project" value="UniProtKB-KW"/>
</dbReference>
<feature type="transmembrane region" description="Helical" evidence="10">
    <location>
        <begin position="24"/>
        <end position="45"/>
    </location>
</feature>
<keyword evidence="7 10" id="KW-0472">Membrane</keyword>
<feature type="transmembrane region" description="Helical" evidence="10">
    <location>
        <begin position="163"/>
        <end position="182"/>
    </location>
</feature>
<feature type="domain" description="Vitamin K epoxide reductase" evidence="11">
    <location>
        <begin position="27"/>
        <end position="138"/>
    </location>
</feature>
<dbReference type="Pfam" id="PF07884">
    <property type="entry name" value="VKOR"/>
    <property type="match status" value="1"/>
</dbReference>
<feature type="transmembrane region" description="Helical" evidence="10">
    <location>
        <begin position="121"/>
        <end position="143"/>
    </location>
</feature>
<evidence type="ECO:0000256" key="8">
    <source>
        <dbReference type="ARBA" id="ARBA00023157"/>
    </source>
</evidence>
<evidence type="ECO:0000256" key="10">
    <source>
        <dbReference type="SAM" id="Phobius"/>
    </source>
</evidence>
<dbReference type="GO" id="GO:0048038">
    <property type="term" value="F:quinone binding"/>
    <property type="evidence" value="ECO:0007669"/>
    <property type="project" value="UniProtKB-KW"/>
</dbReference>
<keyword evidence="8" id="KW-1015">Disulfide bond</keyword>
<comment type="similarity">
    <text evidence="2">Belongs to the VKOR family.</text>
</comment>
<dbReference type="RefSeq" id="WP_031942634.1">
    <property type="nucleotide sequence ID" value="NC_025041.1"/>
</dbReference>
<feature type="transmembrane region" description="Helical" evidence="10">
    <location>
        <begin position="188"/>
        <end position="210"/>
    </location>
</feature>
<organism evidence="12">
    <name type="scientific">Sulfobacillus thermotolerans</name>
    <dbReference type="NCBI Taxonomy" id="338644"/>
    <lineage>
        <taxon>Bacteria</taxon>
        <taxon>Bacillati</taxon>
        <taxon>Bacillota</taxon>
        <taxon>Clostridia</taxon>
        <taxon>Eubacteriales</taxon>
        <taxon>Clostridiales Family XVII. Incertae Sedis</taxon>
        <taxon>Sulfobacillus</taxon>
    </lineage>
</organism>
<name>G5CIZ0_9FIRM</name>
<feature type="transmembrane region" description="Helical" evidence="10">
    <location>
        <begin position="231"/>
        <end position="256"/>
    </location>
</feature>
<evidence type="ECO:0000256" key="2">
    <source>
        <dbReference type="ARBA" id="ARBA00006214"/>
    </source>
</evidence>
<proteinExistence type="inferred from homology"/>
<evidence type="ECO:0000313" key="12">
    <source>
        <dbReference type="EMBL" id="AEP14267.1"/>
    </source>
</evidence>
<accession>G5CIZ0</accession>
<comment type="subcellular location">
    <subcellularLocation>
        <location evidence="1">Membrane</location>
        <topology evidence="1">Multi-pass membrane protein</topology>
    </subcellularLocation>
</comment>
<reference evidence="12" key="1">
    <citation type="journal article" date="2011" name="Appl. Environ. Microbiol.">
        <title>Two Large, Related, Cryptic Plasmids from Geographically Distinct Isolates of Sulfobacillus thermotolerans.</title>
        <authorList>
            <person name="Deane S.M."/>
            <person name="Rawlings D.E."/>
        </authorList>
    </citation>
    <scope>NUCLEOTIDE SEQUENCE</scope>
    <source>
        <strain evidence="12">L15</strain>
        <plasmid evidence="12">pL15</plasmid>
    </source>
</reference>
<evidence type="ECO:0000259" key="11">
    <source>
        <dbReference type="Pfam" id="PF07884"/>
    </source>
</evidence>
<dbReference type="CDD" id="cd12918">
    <property type="entry name" value="VKOR_arc"/>
    <property type="match status" value="1"/>
</dbReference>
<dbReference type="InterPro" id="IPR012932">
    <property type="entry name" value="VKOR"/>
</dbReference>